<dbReference type="EMBL" id="VFQE01000001">
    <property type="protein sequence ID" value="TQN42555.1"/>
    <property type="molecule type" value="Genomic_DNA"/>
</dbReference>
<evidence type="ECO:0000313" key="2">
    <source>
        <dbReference type="EMBL" id="TQN42555.1"/>
    </source>
</evidence>
<organism evidence="2 3">
    <name type="scientific">Blastococcus colisei</name>
    <dbReference type="NCBI Taxonomy" id="1564162"/>
    <lineage>
        <taxon>Bacteria</taxon>
        <taxon>Bacillati</taxon>
        <taxon>Actinomycetota</taxon>
        <taxon>Actinomycetes</taxon>
        <taxon>Geodermatophilales</taxon>
        <taxon>Geodermatophilaceae</taxon>
        <taxon>Blastococcus</taxon>
    </lineage>
</organism>
<evidence type="ECO:0000313" key="3">
    <source>
        <dbReference type="Proteomes" id="UP000319865"/>
    </source>
</evidence>
<accession>A0A543PEN7</accession>
<gene>
    <name evidence="2" type="ORF">FHU33_1959</name>
</gene>
<evidence type="ECO:0000256" key="1">
    <source>
        <dbReference type="SAM" id="Phobius"/>
    </source>
</evidence>
<feature type="transmembrane region" description="Helical" evidence="1">
    <location>
        <begin position="52"/>
        <end position="74"/>
    </location>
</feature>
<feature type="transmembrane region" description="Helical" evidence="1">
    <location>
        <begin position="137"/>
        <end position="158"/>
    </location>
</feature>
<protein>
    <submittedName>
        <fullName evidence="2">Uncharacterized protein</fullName>
    </submittedName>
</protein>
<reference evidence="2 3" key="1">
    <citation type="submission" date="2019-06" db="EMBL/GenBank/DDBJ databases">
        <title>Sequencing the genomes of 1000 actinobacteria strains.</title>
        <authorList>
            <person name="Klenk H.-P."/>
        </authorList>
    </citation>
    <scope>NUCLEOTIDE SEQUENCE [LARGE SCALE GENOMIC DNA]</scope>
    <source>
        <strain evidence="2 3">DSM 46837</strain>
    </source>
</reference>
<dbReference type="AlphaFoldDB" id="A0A543PEN7"/>
<name>A0A543PEN7_9ACTN</name>
<sequence>MTAATPETKRPGVRPIIFWFAVTGGTAAWLLHLLAGYWTIEASCPTDGLGLPVFLVILTVLLTAVVAAACYAAWWTLRRLPDPRTGEVDAPTAPRPPLWPTSERRRVLREQAQEYPARAWDAVPDTARNRFLVTGGLYMNLLSLGMVGLGIVPVLAIGPCW</sequence>
<comment type="caution">
    <text evidence="2">The sequence shown here is derived from an EMBL/GenBank/DDBJ whole genome shotgun (WGS) entry which is preliminary data.</text>
</comment>
<dbReference type="Proteomes" id="UP000319865">
    <property type="component" value="Unassembled WGS sequence"/>
</dbReference>
<dbReference type="RefSeq" id="WP_142025170.1">
    <property type="nucleotide sequence ID" value="NZ_VFQE01000001.1"/>
</dbReference>
<proteinExistence type="predicted"/>
<keyword evidence="3" id="KW-1185">Reference proteome</keyword>
<keyword evidence="1" id="KW-0812">Transmembrane</keyword>
<keyword evidence="1" id="KW-0472">Membrane</keyword>
<feature type="transmembrane region" description="Helical" evidence="1">
    <location>
        <begin position="16"/>
        <end position="40"/>
    </location>
</feature>
<keyword evidence="1" id="KW-1133">Transmembrane helix</keyword>